<feature type="transmembrane region" description="Helical" evidence="6">
    <location>
        <begin position="364"/>
        <end position="385"/>
    </location>
</feature>
<keyword evidence="4 6" id="KW-1133">Transmembrane helix</keyword>
<feature type="transmembrane region" description="Helical" evidence="6">
    <location>
        <begin position="40"/>
        <end position="63"/>
    </location>
</feature>
<evidence type="ECO:0000256" key="2">
    <source>
        <dbReference type="ARBA" id="ARBA00022475"/>
    </source>
</evidence>
<keyword evidence="8" id="KW-1185">Reference proteome</keyword>
<feature type="transmembrane region" description="Helical" evidence="6">
    <location>
        <begin position="415"/>
        <end position="440"/>
    </location>
</feature>
<feature type="transmembrane region" description="Helical" evidence="6">
    <location>
        <begin position="326"/>
        <end position="344"/>
    </location>
</feature>
<evidence type="ECO:0000313" key="8">
    <source>
        <dbReference type="Proteomes" id="UP001387364"/>
    </source>
</evidence>
<dbReference type="InterPro" id="IPR050833">
    <property type="entry name" value="Poly_Biosynth_Transport"/>
</dbReference>
<comment type="subcellular location">
    <subcellularLocation>
        <location evidence="1">Cell membrane</location>
        <topology evidence="1">Multi-pass membrane protein</topology>
    </subcellularLocation>
</comment>
<feature type="transmembrane region" description="Helical" evidence="6">
    <location>
        <begin position="479"/>
        <end position="502"/>
    </location>
</feature>
<evidence type="ECO:0000256" key="1">
    <source>
        <dbReference type="ARBA" id="ARBA00004651"/>
    </source>
</evidence>
<dbReference type="PANTHER" id="PTHR30250">
    <property type="entry name" value="PST FAMILY PREDICTED COLANIC ACID TRANSPORTER"/>
    <property type="match status" value="1"/>
</dbReference>
<dbReference type="CDD" id="cd13124">
    <property type="entry name" value="MATE_SpoVB_like"/>
    <property type="match status" value="1"/>
</dbReference>
<organism evidence="7 8">
    <name type="scientific">Bacillus kandeliae</name>
    <dbReference type="NCBI Taxonomy" id="3129297"/>
    <lineage>
        <taxon>Bacteria</taxon>
        <taxon>Bacillati</taxon>
        <taxon>Bacillota</taxon>
        <taxon>Bacilli</taxon>
        <taxon>Bacillales</taxon>
        <taxon>Bacillaceae</taxon>
        <taxon>Bacillus</taxon>
    </lineage>
</organism>
<dbReference type="PANTHER" id="PTHR30250:SF24">
    <property type="entry name" value="STAGE V SPORULATION PROTEIN B"/>
    <property type="match status" value="1"/>
</dbReference>
<evidence type="ECO:0000256" key="4">
    <source>
        <dbReference type="ARBA" id="ARBA00022989"/>
    </source>
</evidence>
<proteinExistence type="predicted"/>
<keyword evidence="2" id="KW-1003">Cell membrane</keyword>
<feature type="transmembrane region" description="Helical" evidence="6">
    <location>
        <begin position="84"/>
        <end position="107"/>
    </location>
</feature>
<dbReference type="RefSeq" id="WP_338749284.1">
    <property type="nucleotide sequence ID" value="NZ_CP147404.1"/>
</dbReference>
<dbReference type="InterPro" id="IPR024923">
    <property type="entry name" value="PG_synth_SpoVB"/>
</dbReference>
<protein>
    <submittedName>
        <fullName evidence="7">Stage V sporulation protein B</fullName>
    </submittedName>
</protein>
<feature type="transmembrane region" description="Helical" evidence="6">
    <location>
        <begin position="119"/>
        <end position="140"/>
    </location>
</feature>
<evidence type="ECO:0000256" key="3">
    <source>
        <dbReference type="ARBA" id="ARBA00022692"/>
    </source>
</evidence>
<feature type="transmembrane region" description="Helical" evidence="6">
    <location>
        <begin position="392"/>
        <end position="409"/>
    </location>
</feature>
<feature type="transmembrane region" description="Helical" evidence="6">
    <location>
        <begin position="152"/>
        <end position="176"/>
    </location>
</feature>
<reference evidence="7 8" key="1">
    <citation type="submission" date="2024-02" db="EMBL/GenBank/DDBJ databases">
        <title>Seven novel Bacillus-like species.</title>
        <authorList>
            <person name="Liu G."/>
        </authorList>
    </citation>
    <scope>NUCLEOTIDE SEQUENCE [LARGE SCALE GENOMIC DNA]</scope>
    <source>
        <strain evidence="7 8">FJAT-52991</strain>
    </source>
</reference>
<dbReference type="Proteomes" id="UP001387364">
    <property type="component" value="Chromosome"/>
</dbReference>
<dbReference type="EMBL" id="CP147404">
    <property type="protein sequence ID" value="WXB91618.1"/>
    <property type="molecule type" value="Genomic_DNA"/>
</dbReference>
<name>A0ABZ2N1N1_9BACI</name>
<keyword evidence="5 6" id="KW-0472">Membrane</keyword>
<sequence length="511" mass="55898">MMKQSLIKGTLILSSAAIFTKLLGLVNGIVMARVLGSEGVGLMMMVVPIAGFLIAVTTLGLDVAISKLVAEYDSKGNARMVKRILIISLTTTSVLAILLTASTLIFSKVLSSLILTDQRAYYAFICSVLIVPVIAVSAVIKGYFRGKQYMTPIALSQVIEQIVRISSIFIFVQWLLPYGIEFAAAGAIISGVLGEIISLFFIGIVFKKMKKASFTLHCSVLQEIQNGKNTLLELFHISLPITGNNIIRATTLVLQPIIIVQSLNLAGIEASAATKYYGTLMGFTMPLLLLPASLASNSLSVALVPAISEADIQKDFLLINHTIRKAVQFSLMIGVPWTVILYFFPDLLTMVFYHSKEAGAFIKMLAPLFLLQYLRIPFGSIIIGLGKAKAVMFNHIFSSFILLIAIFLLSSNPKFGISGVIIALNLEIVLATSLHYFTVVKLTGFHINVSDLLKILTASCIMVIGSINIYQYLSTQHLNNIIVLIILLTLSCFIYLFLLFIFKTFSLLESE</sequence>
<dbReference type="InterPro" id="IPR014249">
    <property type="entry name" value="Spore_V_B"/>
</dbReference>
<dbReference type="InterPro" id="IPR002797">
    <property type="entry name" value="Polysacc_synth"/>
</dbReference>
<gene>
    <name evidence="7" type="primary">spoVB</name>
    <name evidence="7" type="ORF">WDJ61_10045</name>
</gene>
<evidence type="ECO:0000256" key="5">
    <source>
        <dbReference type="ARBA" id="ARBA00023136"/>
    </source>
</evidence>
<evidence type="ECO:0000256" key="6">
    <source>
        <dbReference type="SAM" id="Phobius"/>
    </source>
</evidence>
<accession>A0ABZ2N1N1</accession>
<feature type="transmembrane region" description="Helical" evidence="6">
    <location>
        <begin position="182"/>
        <end position="206"/>
    </location>
</feature>
<evidence type="ECO:0000313" key="7">
    <source>
        <dbReference type="EMBL" id="WXB91618.1"/>
    </source>
</evidence>
<dbReference type="NCBIfam" id="TIGR02900">
    <property type="entry name" value="spore_V_B"/>
    <property type="match status" value="1"/>
</dbReference>
<dbReference type="Pfam" id="PF01943">
    <property type="entry name" value="Polysacc_synt"/>
    <property type="match status" value="1"/>
</dbReference>
<dbReference type="PIRSF" id="PIRSF038958">
    <property type="entry name" value="PG_synth_SpoVB"/>
    <property type="match status" value="1"/>
</dbReference>
<keyword evidence="3 6" id="KW-0812">Transmembrane</keyword>